<gene>
    <name evidence="9" type="ORF">DDB_G0286699</name>
</gene>
<dbReference type="EMBL" id="AAFI02000089">
    <property type="protein sequence ID" value="EAL64105.1"/>
    <property type="molecule type" value="Genomic_DNA"/>
</dbReference>
<reference evidence="9 10" key="1">
    <citation type="journal article" date="2005" name="Nature">
        <title>The genome of the social amoeba Dictyostelium discoideum.</title>
        <authorList>
            <consortium name="The Dictyostelium discoideum Sequencing Consortium"/>
            <person name="Eichinger L."/>
            <person name="Pachebat J.A."/>
            <person name="Glockner G."/>
            <person name="Rajandream M.A."/>
            <person name="Sucgang R."/>
            <person name="Berriman M."/>
            <person name="Song J."/>
            <person name="Olsen R."/>
            <person name="Szafranski K."/>
            <person name="Xu Q."/>
            <person name="Tunggal B."/>
            <person name="Kummerfeld S."/>
            <person name="Madera M."/>
            <person name="Konfortov B.A."/>
            <person name="Rivero F."/>
            <person name="Bankier A.T."/>
            <person name="Lehmann R."/>
            <person name="Hamlin N."/>
            <person name="Davies R."/>
            <person name="Gaudet P."/>
            <person name="Fey P."/>
            <person name="Pilcher K."/>
            <person name="Chen G."/>
            <person name="Saunders D."/>
            <person name="Sodergren E."/>
            <person name="Davis P."/>
            <person name="Kerhornou A."/>
            <person name="Nie X."/>
            <person name="Hall N."/>
            <person name="Anjard C."/>
            <person name="Hemphill L."/>
            <person name="Bason N."/>
            <person name="Farbrother P."/>
            <person name="Desany B."/>
            <person name="Just E."/>
            <person name="Morio T."/>
            <person name="Rost R."/>
            <person name="Churcher C."/>
            <person name="Cooper J."/>
            <person name="Haydock S."/>
            <person name="van Driessche N."/>
            <person name="Cronin A."/>
            <person name="Goodhead I."/>
            <person name="Muzny D."/>
            <person name="Mourier T."/>
            <person name="Pain A."/>
            <person name="Lu M."/>
            <person name="Harper D."/>
            <person name="Lindsay R."/>
            <person name="Hauser H."/>
            <person name="James K."/>
            <person name="Quiles M."/>
            <person name="Madan Babu M."/>
            <person name="Saito T."/>
            <person name="Buchrieser C."/>
            <person name="Wardroper A."/>
            <person name="Felder M."/>
            <person name="Thangavelu M."/>
            <person name="Johnson D."/>
            <person name="Knights A."/>
            <person name="Loulseged H."/>
            <person name="Mungall K."/>
            <person name="Oliver K."/>
            <person name="Price C."/>
            <person name="Quail M.A."/>
            <person name="Urushihara H."/>
            <person name="Hernandez J."/>
            <person name="Rabbinowitsch E."/>
            <person name="Steffen D."/>
            <person name="Sanders M."/>
            <person name="Ma J."/>
            <person name="Kohara Y."/>
            <person name="Sharp S."/>
            <person name="Simmonds M."/>
            <person name="Spiegler S."/>
            <person name="Tivey A."/>
            <person name="Sugano S."/>
            <person name="White B."/>
            <person name="Walker D."/>
            <person name="Woodward J."/>
            <person name="Winckler T."/>
            <person name="Tanaka Y."/>
            <person name="Shaulsky G."/>
            <person name="Schleicher M."/>
            <person name="Weinstock G."/>
            <person name="Rosenthal A."/>
            <person name="Cox E.C."/>
            <person name="Chisholm R.L."/>
            <person name="Gibbs R."/>
            <person name="Loomis W.F."/>
            <person name="Platzer M."/>
            <person name="Kay R.R."/>
            <person name="Williams J."/>
            <person name="Dear P.H."/>
            <person name="Noegel A.A."/>
            <person name="Barrell B."/>
            <person name="Kuspa A."/>
        </authorList>
    </citation>
    <scope>NUCLEOTIDE SEQUENCE [LARGE SCALE GENOMIC DNA]</scope>
    <source>
        <strain evidence="9 10">AX4</strain>
    </source>
</reference>
<dbReference type="OMA" id="CQLTINI"/>
<evidence type="ECO:0000256" key="3">
    <source>
        <dbReference type="ARBA" id="ARBA00022729"/>
    </source>
</evidence>
<dbReference type="Gene3D" id="2.70.130.10">
    <property type="entry name" value="Mannose-6-phosphate receptor binding domain"/>
    <property type="match status" value="1"/>
</dbReference>
<evidence type="ECO:0000256" key="6">
    <source>
        <dbReference type="ARBA" id="ARBA00023136"/>
    </source>
</evidence>
<dbReference type="InParanoid" id="Q54LD2"/>
<evidence type="ECO:0000313" key="9">
    <source>
        <dbReference type="EMBL" id="EAL64105.1"/>
    </source>
</evidence>
<dbReference type="VEuPathDB" id="AmoebaDB:DDB_G0286699"/>
<dbReference type="SUPFAM" id="SSF50911">
    <property type="entry name" value="Mannose 6-phosphate receptor domain"/>
    <property type="match status" value="1"/>
</dbReference>
<comment type="subcellular location">
    <subcellularLocation>
        <location evidence="1">Preautophagosomal structure membrane</location>
        <topology evidence="1">Single-pass type I membrane protein</topology>
    </subcellularLocation>
</comment>
<keyword evidence="4" id="KW-0813">Transport</keyword>
<evidence type="ECO:0000256" key="8">
    <source>
        <dbReference type="SAM" id="SignalP"/>
    </source>
</evidence>
<feature type="chain" id="PRO_5004249148" description="MRH domain-containing protein" evidence="8">
    <location>
        <begin position="21"/>
        <end position="248"/>
    </location>
</feature>
<keyword evidence="3 8" id="KW-0732">Signal</keyword>
<evidence type="ECO:0000256" key="1">
    <source>
        <dbReference type="ARBA" id="ARBA00004472"/>
    </source>
</evidence>
<dbReference type="Proteomes" id="UP000002195">
    <property type="component" value="Unassembled WGS sequence"/>
</dbReference>
<evidence type="ECO:0000313" key="10">
    <source>
        <dbReference type="Proteomes" id="UP000002195"/>
    </source>
</evidence>
<keyword evidence="4" id="KW-0653">Protein transport</keyword>
<dbReference type="GO" id="GO:0012505">
    <property type="term" value="C:endomembrane system"/>
    <property type="evidence" value="ECO:0007669"/>
    <property type="project" value="UniProtKB-ARBA"/>
</dbReference>
<name>Q54LD2_DICDI</name>
<dbReference type="Reactome" id="R-DDI-8856828">
    <property type="pathway name" value="Clathrin-mediated endocytosis"/>
</dbReference>
<dbReference type="PaxDb" id="44689-DDB0187102"/>
<dbReference type="eggNOG" id="ENOG502SECP">
    <property type="taxonomic scope" value="Eukaryota"/>
</dbReference>
<keyword evidence="10" id="KW-1185">Reference proteome</keyword>
<feature type="transmembrane region" description="Helical" evidence="7">
    <location>
        <begin position="174"/>
        <end position="195"/>
    </location>
</feature>
<dbReference type="GO" id="GO:0034045">
    <property type="term" value="C:phagophore assembly site membrane"/>
    <property type="evidence" value="ECO:0007669"/>
    <property type="project" value="UniProtKB-SubCell"/>
</dbReference>
<dbReference type="KEGG" id="ddi:DDB_G0286699"/>
<dbReference type="GeneID" id="8625770"/>
<evidence type="ECO:0008006" key="11">
    <source>
        <dbReference type="Google" id="ProtNLM"/>
    </source>
</evidence>
<dbReference type="InterPro" id="IPR009011">
    <property type="entry name" value="Man6P_isomerase_rcpt-bd_dom_sf"/>
</dbReference>
<keyword evidence="6 7" id="KW-0472">Membrane</keyword>
<dbReference type="Pfam" id="PF09451">
    <property type="entry name" value="ATG27"/>
    <property type="match status" value="1"/>
</dbReference>
<proteinExistence type="predicted"/>
<dbReference type="PhylomeDB" id="Q54LD2"/>
<dbReference type="GO" id="GO:0015031">
    <property type="term" value="P:protein transport"/>
    <property type="evidence" value="ECO:0007669"/>
    <property type="project" value="UniProtKB-KW"/>
</dbReference>
<evidence type="ECO:0000256" key="4">
    <source>
        <dbReference type="ARBA" id="ARBA00022927"/>
    </source>
</evidence>
<dbReference type="PRO" id="PR:Q54LD2"/>
<dbReference type="dictyBase" id="DDB_G0286699"/>
<dbReference type="Reactome" id="R-DDI-8856825">
    <property type="pathway name" value="Cargo recognition for clathrin-mediated endocytosis"/>
</dbReference>
<accession>Q54LD2</accession>
<comment type="caution">
    <text evidence="9">The sequence shown here is derived from an EMBL/GenBank/DDBJ whole genome shotgun (WGS) entry which is preliminary data.</text>
</comment>
<protein>
    <recommendedName>
        <fullName evidence="11">MRH domain-containing protein</fullName>
    </recommendedName>
</protein>
<feature type="signal peptide" evidence="8">
    <location>
        <begin position="1"/>
        <end position="20"/>
    </location>
</feature>
<keyword evidence="5 7" id="KW-1133">Transmembrane helix</keyword>
<evidence type="ECO:0000256" key="7">
    <source>
        <dbReference type="SAM" id="Phobius"/>
    </source>
</evidence>
<dbReference type="AlphaFoldDB" id="Q54LD2"/>
<dbReference type="RefSeq" id="XP_637629.1">
    <property type="nucleotide sequence ID" value="XM_632537.1"/>
</dbReference>
<sequence>MKFILIGIFLISLLISSGNADSIITSKGSQIDLTTFTLPTTNTSYSYTVASTKNIYYFNVMDFAVPCNTKTADKNSSICQYIPGANPPTSEKYYSFGSFTNSSASALSSGYGAQISYSSFTNCGKNGYRTTYMNLFCAKPDTQLEVTSIVEPQSEGGVSCQLTININIPCKSTFIGGGWIFVIVLLSVIVLYIIIGSIINWKVRHQHGAEIFPNVHFWRNFGGLIKDGVFFIKGKITGSSQTPGYSQI</sequence>
<organism evidence="9 10">
    <name type="scientific">Dictyostelium discoideum</name>
    <name type="common">Social amoeba</name>
    <dbReference type="NCBI Taxonomy" id="44689"/>
    <lineage>
        <taxon>Eukaryota</taxon>
        <taxon>Amoebozoa</taxon>
        <taxon>Evosea</taxon>
        <taxon>Eumycetozoa</taxon>
        <taxon>Dictyostelia</taxon>
        <taxon>Dictyosteliales</taxon>
        <taxon>Dictyosteliaceae</taxon>
        <taxon>Dictyostelium</taxon>
    </lineage>
</organism>
<dbReference type="STRING" id="44689.Q54LD2"/>
<dbReference type="PANTHER" id="PTHR15071:SF28">
    <property type="entry name" value="MRH DOMAIN-CONTAINING PROTEIN-RELATED"/>
    <property type="match status" value="1"/>
</dbReference>
<evidence type="ECO:0000256" key="5">
    <source>
        <dbReference type="ARBA" id="ARBA00022989"/>
    </source>
</evidence>
<dbReference type="HOGENOM" id="CLU_058440_1_0_1"/>
<dbReference type="PANTHER" id="PTHR15071">
    <property type="entry name" value="MANNOSE-6-PHOSPHATE RECEPTOR FAMILY MEMBER"/>
    <property type="match status" value="1"/>
</dbReference>
<dbReference type="InterPro" id="IPR018939">
    <property type="entry name" value="Autophagy-rel_prot_27"/>
</dbReference>
<evidence type="ECO:0000256" key="2">
    <source>
        <dbReference type="ARBA" id="ARBA00022692"/>
    </source>
</evidence>
<dbReference type="SMR" id="Q54LD2"/>
<keyword evidence="2 7" id="KW-0812">Transmembrane</keyword>